<accession>A0A0L8GPF7</accession>
<sequence length="278" mass="31912">MAYLTRKRGQTLTTKLDEQIKAEHDFWKRVLQQVMTVIYLLRERGLAFRNDETFCCPNNGNFLGLLELIAKFDPFLRTHINQYENEGHTSYLSKTICEEVIQLMAKIVLEEIVKEIKEAGYFSVSVDSTLDVSNVDQLTVIVRHVSSLDGIPVERFLTFIELKNHTGEEMVELIPNFFEELEIDFRNCRGQSYNNAANMAGNIYKTVGSAEKTSFHQCQKLRNSYLTQDRKPMPRATTAISASYAHIVGALSHVHDDDTEMVDTRRQAQNILQKNGRI</sequence>
<dbReference type="AlphaFoldDB" id="A0A0L8GPF7"/>
<dbReference type="EMBL" id="KQ420908">
    <property type="protein sequence ID" value="KOF78916.1"/>
    <property type="molecule type" value="Genomic_DNA"/>
</dbReference>
<reference evidence="2" key="1">
    <citation type="submission" date="2015-07" db="EMBL/GenBank/DDBJ databases">
        <title>MeaNS - Measles Nucleotide Surveillance Program.</title>
        <authorList>
            <person name="Tran T."/>
            <person name="Druce J."/>
        </authorList>
    </citation>
    <scope>NUCLEOTIDE SEQUENCE</scope>
    <source>
        <strain evidence="2">UCB-OBI-ISO-001</strain>
        <tissue evidence="2">Gonad</tissue>
    </source>
</reference>
<dbReference type="InterPro" id="IPR025398">
    <property type="entry name" value="DUF4371"/>
</dbReference>
<organism evidence="2">
    <name type="scientific">Octopus bimaculoides</name>
    <name type="common">California two-spotted octopus</name>
    <dbReference type="NCBI Taxonomy" id="37653"/>
    <lineage>
        <taxon>Eukaryota</taxon>
        <taxon>Metazoa</taxon>
        <taxon>Spiralia</taxon>
        <taxon>Lophotrochozoa</taxon>
        <taxon>Mollusca</taxon>
        <taxon>Cephalopoda</taxon>
        <taxon>Coleoidea</taxon>
        <taxon>Octopodiformes</taxon>
        <taxon>Octopoda</taxon>
        <taxon>Incirrata</taxon>
        <taxon>Octopodidae</taxon>
        <taxon>Octopus</taxon>
    </lineage>
</organism>
<dbReference type="STRING" id="37653.A0A0L8GPF7"/>
<dbReference type="Pfam" id="PF14291">
    <property type="entry name" value="DUF4371"/>
    <property type="match status" value="1"/>
</dbReference>
<name>A0A0L8GPF7_OCTBM</name>
<dbReference type="OrthoDB" id="6153491at2759"/>
<feature type="domain" description="DUF4371" evidence="1">
    <location>
        <begin position="7"/>
        <end position="203"/>
    </location>
</feature>
<evidence type="ECO:0000313" key="2">
    <source>
        <dbReference type="EMBL" id="KOF78916.1"/>
    </source>
</evidence>
<gene>
    <name evidence="2" type="ORF">OCBIM_22030138mg</name>
</gene>
<dbReference type="PANTHER" id="PTHR45749">
    <property type="match status" value="1"/>
</dbReference>
<proteinExistence type="predicted"/>
<evidence type="ECO:0000259" key="1">
    <source>
        <dbReference type="Pfam" id="PF14291"/>
    </source>
</evidence>
<protein>
    <recommendedName>
        <fullName evidence="1">DUF4371 domain-containing protein</fullName>
    </recommendedName>
</protein>
<dbReference type="PANTHER" id="PTHR45749:SF23">
    <property type="entry name" value="ZINC FINGER MYM-TYPE PROTEIN 1-LIKE"/>
    <property type="match status" value="1"/>
</dbReference>